<reference evidence="2 3" key="1">
    <citation type="journal article" date="2019" name="Sci. Rep.">
        <title>A high-quality genome of Eragrostis curvula grass provides insights into Poaceae evolution and supports new strategies to enhance forage quality.</title>
        <authorList>
            <person name="Carballo J."/>
            <person name="Santos B.A.C.M."/>
            <person name="Zappacosta D."/>
            <person name="Garbus I."/>
            <person name="Selva J.P."/>
            <person name="Gallo C.A."/>
            <person name="Diaz A."/>
            <person name="Albertini E."/>
            <person name="Caccamo M."/>
            <person name="Echenique V."/>
        </authorList>
    </citation>
    <scope>NUCLEOTIDE SEQUENCE [LARGE SCALE GENOMIC DNA]</scope>
    <source>
        <strain evidence="3">cv. Victoria</strain>
        <tissue evidence="2">Leaf</tissue>
    </source>
</reference>
<feature type="region of interest" description="Disordered" evidence="1">
    <location>
        <begin position="49"/>
        <end position="71"/>
    </location>
</feature>
<dbReference type="OrthoDB" id="10264738at2759"/>
<dbReference type="EMBL" id="RWGY01000013">
    <property type="protein sequence ID" value="TVU27553.1"/>
    <property type="molecule type" value="Genomic_DNA"/>
</dbReference>
<gene>
    <name evidence="2" type="ORF">EJB05_30172</name>
</gene>
<dbReference type="AlphaFoldDB" id="A0A5J9UUV2"/>
<feature type="non-terminal residue" evidence="2">
    <location>
        <position position="1"/>
    </location>
</feature>
<proteinExistence type="predicted"/>
<keyword evidence="3" id="KW-1185">Reference proteome</keyword>
<evidence type="ECO:0000313" key="3">
    <source>
        <dbReference type="Proteomes" id="UP000324897"/>
    </source>
</evidence>
<sequence length="71" mass="7942">MDDEPDVHRLRLPDQDAPGLAMARAFGDFFLKDHVLICTPEDITGSHLGRTLQQGGGKDRVNLPHRNLPLR</sequence>
<name>A0A5J9UUV2_9POAL</name>
<accession>A0A5J9UUV2</accession>
<protein>
    <submittedName>
        <fullName evidence="2">Uncharacterized protein</fullName>
    </submittedName>
</protein>
<evidence type="ECO:0000313" key="2">
    <source>
        <dbReference type="EMBL" id="TVU27553.1"/>
    </source>
</evidence>
<organism evidence="2 3">
    <name type="scientific">Eragrostis curvula</name>
    <name type="common">weeping love grass</name>
    <dbReference type="NCBI Taxonomy" id="38414"/>
    <lineage>
        <taxon>Eukaryota</taxon>
        <taxon>Viridiplantae</taxon>
        <taxon>Streptophyta</taxon>
        <taxon>Embryophyta</taxon>
        <taxon>Tracheophyta</taxon>
        <taxon>Spermatophyta</taxon>
        <taxon>Magnoliopsida</taxon>
        <taxon>Liliopsida</taxon>
        <taxon>Poales</taxon>
        <taxon>Poaceae</taxon>
        <taxon>PACMAD clade</taxon>
        <taxon>Chloridoideae</taxon>
        <taxon>Eragrostideae</taxon>
        <taxon>Eragrostidinae</taxon>
        <taxon>Eragrostis</taxon>
    </lineage>
</organism>
<evidence type="ECO:0000256" key="1">
    <source>
        <dbReference type="SAM" id="MobiDB-lite"/>
    </source>
</evidence>
<dbReference type="Gramene" id="TVU27553">
    <property type="protein sequence ID" value="TVU27553"/>
    <property type="gene ID" value="EJB05_30172"/>
</dbReference>
<dbReference type="Proteomes" id="UP000324897">
    <property type="component" value="Chromosome 2"/>
</dbReference>
<comment type="caution">
    <text evidence="2">The sequence shown here is derived from an EMBL/GenBank/DDBJ whole genome shotgun (WGS) entry which is preliminary data.</text>
</comment>